<evidence type="ECO:0000256" key="2">
    <source>
        <dbReference type="ARBA" id="ARBA00022448"/>
    </source>
</evidence>
<evidence type="ECO:0000313" key="8">
    <source>
        <dbReference type="EMBL" id="OMJ70023.1"/>
    </source>
</evidence>
<accession>A0A1R2AZQ5</accession>
<dbReference type="PANTHER" id="PTHR15858">
    <property type="entry name" value="IMMEDIATE EARLY RESPONSE 3-INTERACTING PROTEIN 1"/>
    <property type="match status" value="1"/>
</dbReference>
<keyword evidence="3" id="KW-0812">Transmembrane</keyword>
<dbReference type="Pfam" id="PF08571">
    <property type="entry name" value="Yos1"/>
    <property type="match status" value="1"/>
</dbReference>
<dbReference type="InterPro" id="IPR013880">
    <property type="entry name" value="Yos1"/>
</dbReference>
<dbReference type="GO" id="GO:0015031">
    <property type="term" value="P:protein transport"/>
    <property type="evidence" value="ECO:0007669"/>
    <property type="project" value="UniProtKB-KW"/>
</dbReference>
<reference evidence="8 9" key="1">
    <citation type="submission" date="2016-11" db="EMBL/GenBank/DDBJ databases">
        <title>The macronuclear genome of Stentor coeruleus: a giant cell with tiny introns.</title>
        <authorList>
            <person name="Slabodnick M."/>
            <person name="Ruby J.G."/>
            <person name="Reiff S.B."/>
            <person name="Swart E.C."/>
            <person name="Gosai S."/>
            <person name="Prabakaran S."/>
            <person name="Witkowska E."/>
            <person name="Larue G.E."/>
            <person name="Fisher S."/>
            <person name="Freeman R.M."/>
            <person name="Gunawardena J."/>
            <person name="Chu W."/>
            <person name="Stover N.A."/>
            <person name="Gregory B.D."/>
            <person name="Nowacki M."/>
            <person name="Derisi J."/>
            <person name="Roy S.W."/>
            <person name="Marshall W.F."/>
            <person name="Sood P."/>
        </authorList>
    </citation>
    <scope>NUCLEOTIDE SEQUENCE [LARGE SCALE GENOMIC DNA]</scope>
    <source>
        <strain evidence="8">WM001</strain>
    </source>
</reference>
<evidence type="ECO:0000256" key="4">
    <source>
        <dbReference type="ARBA" id="ARBA00022927"/>
    </source>
</evidence>
<evidence type="ECO:0000256" key="5">
    <source>
        <dbReference type="ARBA" id="ARBA00022989"/>
    </source>
</evidence>
<gene>
    <name evidence="8" type="ORF">SteCoe_32112</name>
</gene>
<dbReference type="AlphaFoldDB" id="A0A1R2AZQ5"/>
<keyword evidence="9" id="KW-1185">Reference proteome</keyword>
<dbReference type="PANTHER" id="PTHR15858:SF0">
    <property type="entry name" value="IMMEDIATE EARLY RESPONSE 3-INTERACTING PROTEIN 1"/>
    <property type="match status" value="1"/>
</dbReference>
<keyword evidence="5" id="KW-1133">Transmembrane helix</keyword>
<evidence type="ECO:0000256" key="3">
    <source>
        <dbReference type="ARBA" id="ARBA00022692"/>
    </source>
</evidence>
<name>A0A1R2AZQ5_9CILI</name>
<dbReference type="Proteomes" id="UP000187209">
    <property type="component" value="Unassembled WGS sequence"/>
</dbReference>
<protein>
    <recommendedName>
        <fullName evidence="10">Immediate early response 3-interacting protein 1</fullName>
    </recommendedName>
</protein>
<evidence type="ECO:0008006" key="10">
    <source>
        <dbReference type="Google" id="ProtNLM"/>
    </source>
</evidence>
<keyword evidence="2" id="KW-0813">Transport</keyword>
<dbReference type="EMBL" id="MPUH01001133">
    <property type="protein sequence ID" value="OMJ70023.1"/>
    <property type="molecule type" value="Genomic_DNA"/>
</dbReference>
<proteinExistence type="inferred from homology"/>
<comment type="caution">
    <text evidence="8">The sequence shown here is derived from an EMBL/GenBank/DDBJ whole genome shotgun (WGS) entry which is preliminary data.</text>
</comment>
<comment type="subcellular location">
    <subcellularLocation>
        <location evidence="1">Membrane</location>
    </subcellularLocation>
</comment>
<dbReference type="GO" id="GO:0005789">
    <property type="term" value="C:endoplasmic reticulum membrane"/>
    <property type="evidence" value="ECO:0007669"/>
    <property type="project" value="TreeGrafter"/>
</dbReference>
<evidence type="ECO:0000256" key="1">
    <source>
        <dbReference type="ARBA" id="ARBA00004370"/>
    </source>
</evidence>
<dbReference type="GO" id="GO:0030134">
    <property type="term" value="C:COPII-coated ER to Golgi transport vesicle"/>
    <property type="evidence" value="ECO:0007669"/>
    <property type="project" value="TreeGrafter"/>
</dbReference>
<keyword evidence="4" id="KW-0653">Protein transport</keyword>
<organism evidence="8 9">
    <name type="scientific">Stentor coeruleus</name>
    <dbReference type="NCBI Taxonomy" id="5963"/>
    <lineage>
        <taxon>Eukaryota</taxon>
        <taxon>Sar</taxon>
        <taxon>Alveolata</taxon>
        <taxon>Ciliophora</taxon>
        <taxon>Postciliodesmatophora</taxon>
        <taxon>Heterotrichea</taxon>
        <taxon>Heterotrichida</taxon>
        <taxon>Stentoridae</taxon>
        <taxon>Stentor</taxon>
    </lineage>
</organism>
<dbReference type="GO" id="GO:0000139">
    <property type="term" value="C:Golgi membrane"/>
    <property type="evidence" value="ECO:0007669"/>
    <property type="project" value="TreeGrafter"/>
</dbReference>
<evidence type="ECO:0000256" key="7">
    <source>
        <dbReference type="ARBA" id="ARBA00024203"/>
    </source>
</evidence>
<dbReference type="GO" id="GO:0006888">
    <property type="term" value="P:endoplasmic reticulum to Golgi vesicle-mediated transport"/>
    <property type="evidence" value="ECO:0007669"/>
    <property type="project" value="TreeGrafter"/>
</dbReference>
<evidence type="ECO:0000313" key="9">
    <source>
        <dbReference type="Proteomes" id="UP000187209"/>
    </source>
</evidence>
<comment type="similarity">
    <text evidence="7">Belongs to the YOS1 family.</text>
</comment>
<dbReference type="OrthoDB" id="365770at2759"/>
<evidence type="ECO:0000256" key="6">
    <source>
        <dbReference type="ARBA" id="ARBA00023136"/>
    </source>
</evidence>
<keyword evidence="6" id="KW-0472">Membrane</keyword>
<sequence>MAFSLFCLFEACILLFNTLAILNPRYFLKKYKLDSLEGIDGYSNPMKKQLAFLLYAARTYGRIPLIFANSSIILLELLLG</sequence>